<dbReference type="Proteomes" id="UP000054466">
    <property type="component" value="Unassembled WGS sequence"/>
</dbReference>
<evidence type="ECO:0000313" key="1">
    <source>
        <dbReference type="EMBL" id="KIW21713.1"/>
    </source>
</evidence>
<organism evidence="1 2">
    <name type="scientific">Cladophialophora immunda</name>
    <dbReference type="NCBI Taxonomy" id="569365"/>
    <lineage>
        <taxon>Eukaryota</taxon>
        <taxon>Fungi</taxon>
        <taxon>Dikarya</taxon>
        <taxon>Ascomycota</taxon>
        <taxon>Pezizomycotina</taxon>
        <taxon>Eurotiomycetes</taxon>
        <taxon>Chaetothyriomycetidae</taxon>
        <taxon>Chaetothyriales</taxon>
        <taxon>Herpotrichiellaceae</taxon>
        <taxon>Cladophialophora</taxon>
    </lineage>
</organism>
<dbReference type="GeneID" id="27352048"/>
<dbReference type="VEuPathDB" id="FungiDB:PV07_12854"/>
<dbReference type="AlphaFoldDB" id="A0A0D2BRK8"/>
<dbReference type="RefSeq" id="XP_016241929.1">
    <property type="nucleotide sequence ID" value="XM_016400425.1"/>
</dbReference>
<evidence type="ECO:0000313" key="2">
    <source>
        <dbReference type="Proteomes" id="UP000054466"/>
    </source>
</evidence>
<protein>
    <submittedName>
        <fullName evidence="1">Uncharacterized protein</fullName>
    </submittedName>
</protein>
<keyword evidence="2" id="KW-1185">Reference proteome</keyword>
<gene>
    <name evidence="1" type="ORF">PV07_12854</name>
</gene>
<proteinExistence type="predicted"/>
<dbReference type="HOGENOM" id="CLU_1555074_0_0_1"/>
<reference evidence="1 2" key="1">
    <citation type="submission" date="2015-01" db="EMBL/GenBank/DDBJ databases">
        <title>The Genome Sequence of Cladophialophora immunda CBS83496.</title>
        <authorList>
            <consortium name="The Broad Institute Genomics Platform"/>
            <person name="Cuomo C."/>
            <person name="de Hoog S."/>
            <person name="Gorbushina A."/>
            <person name="Stielow B."/>
            <person name="Teixiera M."/>
            <person name="Abouelleil A."/>
            <person name="Chapman S.B."/>
            <person name="Priest M."/>
            <person name="Young S.K."/>
            <person name="Wortman J."/>
            <person name="Nusbaum C."/>
            <person name="Birren B."/>
        </authorList>
    </citation>
    <scope>NUCLEOTIDE SEQUENCE [LARGE SCALE GENOMIC DNA]</scope>
    <source>
        <strain evidence="1 2">CBS 83496</strain>
    </source>
</reference>
<dbReference type="EMBL" id="KN847257">
    <property type="protein sequence ID" value="KIW21713.1"/>
    <property type="molecule type" value="Genomic_DNA"/>
</dbReference>
<accession>A0A0D2BRK8</accession>
<name>A0A0D2BRK8_9EURO</name>
<sequence>MPSTRKSPRHVFFHYVGQRQAFRESQNRRRRKEAAAVRGRLNNLRTYPQDDPANPVDNDYIDIHLTYPKELSRQNQQTEKATIRCNQRSEFQAIRKRWQQALKEIRNIEVNPDHYSWQKEQGGMTPLLLGQHTLIGDVLRNGDTVLLEWNEMEGDMEGDDIKWGDKEWAETA</sequence>